<dbReference type="AlphaFoldDB" id="A0A9Q3H8T7"/>
<sequence>MPQDSLRNNLVQIHNTASSFKGIQDKSRKHALICMEYSVSYSKDKWDSSHATPDFKVGYLVLVYTTNFNNIKGCKNVKESFAGPFFIKALNWENPFEVELSEELSNKHPTFPVSLINPYKSGDTEKICSIYLLLSHLMLRGLEKFSKKGN</sequence>
<evidence type="ECO:0000313" key="1">
    <source>
        <dbReference type="EMBL" id="MBW0493989.1"/>
    </source>
</evidence>
<organism evidence="1 2">
    <name type="scientific">Austropuccinia psidii MF-1</name>
    <dbReference type="NCBI Taxonomy" id="1389203"/>
    <lineage>
        <taxon>Eukaryota</taxon>
        <taxon>Fungi</taxon>
        <taxon>Dikarya</taxon>
        <taxon>Basidiomycota</taxon>
        <taxon>Pucciniomycotina</taxon>
        <taxon>Pucciniomycetes</taxon>
        <taxon>Pucciniales</taxon>
        <taxon>Sphaerophragmiaceae</taxon>
        <taxon>Austropuccinia</taxon>
    </lineage>
</organism>
<protein>
    <submittedName>
        <fullName evidence="1">Uncharacterized protein</fullName>
    </submittedName>
</protein>
<dbReference type="EMBL" id="AVOT02012345">
    <property type="protein sequence ID" value="MBW0493989.1"/>
    <property type="molecule type" value="Genomic_DNA"/>
</dbReference>
<reference evidence="1" key="1">
    <citation type="submission" date="2021-03" db="EMBL/GenBank/DDBJ databases">
        <title>Draft genome sequence of rust myrtle Austropuccinia psidii MF-1, a brazilian biotype.</title>
        <authorList>
            <person name="Quecine M.C."/>
            <person name="Pachon D.M.R."/>
            <person name="Bonatelli M.L."/>
            <person name="Correr F.H."/>
            <person name="Franceschini L.M."/>
            <person name="Leite T.F."/>
            <person name="Margarido G.R.A."/>
            <person name="Almeida C.A."/>
            <person name="Ferrarezi J.A."/>
            <person name="Labate C.A."/>
        </authorList>
    </citation>
    <scope>NUCLEOTIDE SEQUENCE</scope>
    <source>
        <strain evidence="1">MF-1</strain>
    </source>
</reference>
<dbReference type="Proteomes" id="UP000765509">
    <property type="component" value="Unassembled WGS sequence"/>
</dbReference>
<name>A0A9Q3H8T7_9BASI</name>
<proteinExistence type="predicted"/>
<gene>
    <name evidence="1" type="ORF">O181_033704</name>
</gene>
<accession>A0A9Q3H8T7</accession>
<keyword evidence="2" id="KW-1185">Reference proteome</keyword>
<comment type="caution">
    <text evidence="1">The sequence shown here is derived from an EMBL/GenBank/DDBJ whole genome shotgun (WGS) entry which is preliminary data.</text>
</comment>
<evidence type="ECO:0000313" key="2">
    <source>
        <dbReference type="Proteomes" id="UP000765509"/>
    </source>
</evidence>